<dbReference type="Proteomes" id="UP000290287">
    <property type="component" value="Unassembled WGS sequence"/>
</dbReference>
<dbReference type="AlphaFoldDB" id="A0A4V1LSM6"/>
<reference evidence="1 2" key="1">
    <citation type="submission" date="2017-10" db="EMBL/GenBank/DDBJ databases">
        <title>Nyctiphanis sp. nov., isolated from the stomach of the euphausiid Nyctiphanes simplex (Hansen, 1911) in the Gulf of California.</title>
        <authorList>
            <person name="Gomez-Gil B."/>
            <person name="Aguilar-Mendez M."/>
            <person name="Lopez-Cortes A."/>
            <person name="Gomez-Gutierrez J."/>
            <person name="Roque A."/>
            <person name="Lang E."/>
            <person name="Gonzalez-Castillo A."/>
        </authorList>
    </citation>
    <scope>NUCLEOTIDE SEQUENCE [LARGE SCALE GENOMIC DNA]</scope>
    <source>
        <strain evidence="1 2">CAIM 600</strain>
    </source>
</reference>
<dbReference type="EMBL" id="PEIB01000024">
    <property type="protein sequence ID" value="RXJ72228.1"/>
    <property type="molecule type" value="Genomic_DNA"/>
</dbReference>
<keyword evidence="2" id="KW-1185">Reference proteome</keyword>
<dbReference type="Gene3D" id="3.30.1330.40">
    <property type="entry name" value="RutC-like"/>
    <property type="match status" value="1"/>
</dbReference>
<name>A0A4V1LSM6_9GAMM</name>
<sequence>MIYMLNVKTNSSALNKHRKGTVLTHRMSTKVSRSHGSSDVTEKARDLLLNLSRELSLKGCDLSDVIRVKVYLSDESDFFEFDRAYAEFFHNGNKLQPDRYVVFGANFQPFDNESLLGIELVTKFDADAFAFS</sequence>
<evidence type="ECO:0000313" key="1">
    <source>
        <dbReference type="EMBL" id="RXJ72228.1"/>
    </source>
</evidence>
<dbReference type="CDD" id="cd00448">
    <property type="entry name" value="YjgF_YER057c_UK114_family"/>
    <property type="match status" value="1"/>
</dbReference>
<proteinExistence type="predicted"/>
<dbReference type="SUPFAM" id="SSF55298">
    <property type="entry name" value="YjgF-like"/>
    <property type="match status" value="1"/>
</dbReference>
<evidence type="ECO:0008006" key="3">
    <source>
        <dbReference type="Google" id="ProtNLM"/>
    </source>
</evidence>
<dbReference type="InterPro" id="IPR035959">
    <property type="entry name" value="RutC-like_sf"/>
</dbReference>
<accession>A0A4V1LSM6</accession>
<protein>
    <recommendedName>
        <fullName evidence="3">RidA family protein</fullName>
    </recommendedName>
</protein>
<dbReference type="Pfam" id="PF01042">
    <property type="entry name" value="Ribonuc_L-PSP"/>
    <property type="match status" value="1"/>
</dbReference>
<dbReference type="InterPro" id="IPR006175">
    <property type="entry name" value="YjgF/YER057c/UK114"/>
</dbReference>
<comment type="caution">
    <text evidence="1">The sequence shown here is derived from an EMBL/GenBank/DDBJ whole genome shotgun (WGS) entry which is preliminary data.</text>
</comment>
<gene>
    <name evidence="1" type="ORF">CS022_16900</name>
</gene>
<evidence type="ECO:0000313" key="2">
    <source>
        <dbReference type="Proteomes" id="UP000290287"/>
    </source>
</evidence>
<organism evidence="1 2">
    <name type="scientific">Veronia nyctiphanis</name>
    <dbReference type="NCBI Taxonomy" id="1278244"/>
    <lineage>
        <taxon>Bacteria</taxon>
        <taxon>Pseudomonadati</taxon>
        <taxon>Pseudomonadota</taxon>
        <taxon>Gammaproteobacteria</taxon>
        <taxon>Vibrionales</taxon>
        <taxon>Vibrionaceae</taxon>
        <taxon>Veronia</taxon>
    </lineage>
</organism>